<evidence type="ECO:0000256" key="1">
    <source>
        <dbReference type="SAM" id="MobiDB-lite"/>
    </source>
</evidence>
<keyword evidence="3" id="KW-1185">Reference proteome</keyword>
<organism evidence="2 3">
    <name type="scientific">Azospirillum oleiclasticum</name>
    <dbReference type="NCBI Taxonomy" id="2735135"/>
    <lineage>
        <taxon>Bacteria</taxon>
        <taxon>Pseudomonadati</taxon>
        <taxon>Pseudomonadota</taxon>
        <taxon>Alphaproteobacteria</taxon>
        <taxon>Rhodospirillales</taxon>
        <taxon>Azospirillaceae</taxon>
        <taxon>Azospirillum</taxon>
    </lineage>
</organism>
<comment type="caution">
    <text evidence="2">The sequence shown here is derived from an EMBL/GenBank/DDBJ whole genome shotgun (WGS) entry which is preliminary data.</text>
</comment>
<proteinExistence type="predicted"/>
<dbReference type="RefSeq" id="WP_180283639.1">
    <property type="nucleotide sequence ID" value="NZ_JABFDB010000014.1"/>
</dbReference>
<dbReference type="InterPro" id="IPR018777">
    <property type="entry name" value="Replication_initiator_prot_A"/>
</dbReference>
<evidence type="ECO:0000313" key="3">
    <source>
        <dbReference type="Proteomes" id="UP000584642"/>
    </source>
</evidence>
<accession>A0ABX2TCH0</accession>
<reference evidence="2 3" key="1">
    <citation type="submission" date="2020-05" db="EMBL/GenBank/DDBJ databases">
        <title>Azospirillum oleiclasticum sp. nov, a nitrogen-fixing and heavy crude oil-emulsifying bacterium isolated from the crude oil of Yumen Oilfield.</title>
        <authorList>
            <person name="Wu D."/>
            <person name="Cai M."/>
            <person name="Zhang X."/>
        </authorList>
    </citation>
    <scope>NUCLEOTIDE SEQUENCE [LARGE SCALE GENOMIC DNA]</scope>
    <source>
        <strain evidence="2 3">ROY-1-1-2</strain>
    </source>
</reference>
<evidence type="ECO:0000313" key="2">
    <source>
        <dbReference type="EMBL" id="NYZ21864.1"/>
    </source>
</evidence>
<protein>
    <submittedName>
        <fullName evidence="2">Replication protein A</fullName>
    </submittedName>
</protein>
<dbReference type="Proteomes" id="UP000584642">
    <property type="component" value="Unassembled WGS sequence"/>
</dbReference>
<feature type="region of interest" description="Disordered" evidence="1">
    <location>
        <begin position="319"/>
        <end position="338"/>
    </location>
</feature>
<sequence length="338" mass="37504">MPQRPFPAVLEAAAPRDLRDLMVWPWFSLAKTPRHQPIRLDHATVRLRVEPAGSLGIATVWDADVLIWAVSQIVEALDAGLTPGARLEAPPRQILRFLGRGTGRSDYARLRAAFDRLAATRVETSLRAPLPEPARFTWLDGWETTGNGVCLTVPEWLSAAARERRVLRLDPAYFGLTGGTARWLYRLVRKMGGRQRGGGAIGLRRLHARSGSRVRYVEFVPRIRRIAASGLPGYRLTVERGGGEERLRFVRHPESPCPSTQGCGLAAEELGRSEWEERGTSPCRITGHRPADSALSSCPASEIRPYNFITSLYNRLLAADSPNPAPVDDSSGRPWRRP</sequence>
<gene>
    <name evidence="2" type="ORF">HND93_19290</name>
</gene>
<dbReference type="Pfam" id="PF10134">
    <property type="entry name" value="RPA"/>
    <property type="match status" value="1"/>
</dbReference>
<dbReference type="EMBL" id="JABFDB010000014">
    <property type="protein sequence ID" value="NYZ21864.1"/>
    <property type="molecule type" value="Genomic_DNA"/>
</dbReference>
<name>A0ABX2TCH0_9PROT</name>